<evidence type="ECO:0000256" key="5">
    <source>
        <dbReference type="ARBA" id="ARBA00023136"/>
    </source>
</evidence>
<comment type="caution">
    <text evidence="8">The sequence shown here is derived from an EMBL/GenBank/DDBJ whole genome shotgun (WGS) entry which is preliminary data.</text>
</comment>
<keyword evidence="2" id="KW-1003">Cell membrane</keyword>
<comment type="subcellular location">
    <subcellularLocation>
        <location evidence="1">Cell membrane</location>
        <topology evidence="1">Multi-pass membrane protein</topology>
    </subcellularLocation>
</comment>
<evidence type="ECO:0000256" key="1">
    <source>
        <dbReference type="ARBA" id="ARBA00004651"/>
    </source>
</evidence>
<dbReference type="PANTHER" id="PTHR43738:SF2">
    <property type="entry name" value="ABC TRANSPORTER PERMEASE"/>
    <property type="match status" value="1"/>
</dbReference>
<feature type="transmembrane region" description="Helical" evidence="6">
    <location>
        <begin position="404"/>
        <end position="424"/>
    </location>
</feature>
<evidence type="ECO:0000313" key="8">
    <source>
        <dbReference type="EMBL" id="KNG94845.1"/>
    </source>
</evidence>
<accession>A0A0L1JSW6</accession>
<dbReference type="InterPro" id="IPR051125">
    <property type="entry name" value="ABC-4/HrtB_transporter"/>
</dbReference>
<evidence type="ECO:0000256" key="3">
    <source>
        <dbReference type="ARBA" id="ARBA00022692"/>
    </source>
</evidence>
<feature type="domain" description="ABC3 transporter permease C-terminal" evidence="7">
    <location>
        <begin position="313"/>
        <end position="427"/>
    </location>
</feature>
<dbReference type="GO" id="GO:0005886">
    <property type="term" value="C:plasma membrane"/>
    <property type="evidence" value="ECO:0007669"/>
    <property type="project" value="UniProtKB-SubCell"/>
</dbReference>
<dbReference type="STRING" id="1317121.ATO11_05525"/>
<evidence type="ECO:0000256" key="2">
    <source>
        <dbReference type="ARBA" id="ARBA00022475"/>
    </source>
</evidence>
<name>A0A0L1JSW6_9RHOB</name>
<organism evidence="8 9">
    <name type="scientific">Pseudaestuariivita atlantica</name>
    <dbReference type="NCBI Taxonomy" id="1317121"/>
    <lineage>
        <taxon>Bacteria</taxon>
        <taxon>Pseudomonadati</taxon>
        <taxon>Pseudomonadota</taxon>
        <taxon>Alphaproteobacteria</taxon>
        <taxon>Rhodobacterales</taxon>
        <taxon>Paracoccaceae</taxon>
        <taxon>Pseudaestuariivita</taxon>
    </lineage>
</organism>
<dbReference type="PANTHER" id="PTHR43738">
    <property type="entry name" value="ABC TRANSPORTER, MEMBRANE PROTEIN"/>
    <property type="match status" value="1"/>
</dbReference>
<dbReference type="AlphaFoldDB" id="A0A0L1JSW6"/>
<evidence type="ECO:0000256" key="4">
    <source>
        <dbReference type="ARBA" id="ARBA00022989"/>
    </source>
</evidence>
<keyword evidence="9" id="KW-1185">Reference proteome</keyword>
<dbReference type="InterPro" id="IPR003838">
    <property type="entry name" value="ABC3_permease_C"/>
</dbReference>
<feature type="transmembrane region" description="Helical" evidence="6">
    <location>
        <begin position="15"/>
        <end position="37"/>
    </location>
</feature>
<dbReference type="EMBL" id="AQQZ01000002">
    <property type="protein sequence ID" value="KNG94845.1"/>
    <property type="molecule type" value="Genomic_DNA"/>
</dbReference>
<gene>
    <name evidence="8" type="ORF">ATO11_05525</name>
</gene>
<dbReference type="PATRIC" id="fig|1317121.7.peg.1483"/>
<proteinExistence type="predicted"/>
<feature type="transmembrane region" description="Helical" evidence="6">
    <location>
        <begin position="312"/>
        <end position="337"/>
    </location>
</feature>
<dbReference type="Pfam" id="PF02687">
    <property type="entry name" value="FtsX"/>
    <property type="match status" value="1"/>
</dbReference>
<evidence type="ECO:0000259" key="7">
    <source>
        <dbReference type="Pfam" id="PF02687"/>
    </source>
</evidence>
<dbReference type="OrthoDB" id="9784014at2"/>
<keyword evidence="5 6" id="KW-0472">Membrane</keyword>
<keyword evidence="3 6" id="KW-0812">Transmembrane</keyword>
<dbReference type="RefSeq" id="WP_050529833.1">
    <property type="nucleotide sequence ID" value="NZ_AQQZ01000002.1"/>
</dbReference>
<protein>
    <recommendedName>
        <fullName evidence="7">ABC3 transporter permease C-terminal domain-containing protein</fullName>
    </recommendedName>
</protein>
<dbReference type="Proteomes" id="UP000036938">
    <property type="component" value="Unassembled WGS sequence"/>
</dbReference>
<evidence type="ECO:0000313" key="9">
    <source>
        <dbReference type="Proteomes" id="UP000036938"/>
    </source>
</evidence>
<feature type="transmembrane region" description="Helical" evidence="6">
    <location>
        <begin position="357"/>
        <end position="383"/>
    </location>
</feature>
<evidence type="ECO:0000256" key="6">
    <source>
        <dbReference type="SAM" id="Phobius"/>
    </source>
</evidence>
<sequence>MGDLWHGLPATAQDALTLAALLALPVLIALVLLRGFAPWPLIRALLWRFRWANALCLALIAVSIGMGVGVITQERGLRDGSASAADKFDIVITAPGSETTMMLATVYLQITDAPLLDGATYAEVAEHPRVRLAAPLAYGDTFDGAPIVGTTAAFVDHLAEGRIEGAHWSGAFDAIAGARVPLSIGATFSPAHGTGDGADDDAHDDTYTIVGRMAPTGSPWDHAILVPVEAVWRTHGLADGHAPENEGQLGPPFDARFFPGTPAIVVVPVSLGAAYQVRQAFTREKETMAFFPGAVLSELYRLMGDVRRAMSLLALVTQALVAASVLLSLFILTRLFARQTAVLRALGAPDRFVLATVWSYAMALLLSGAVLGLGFGQGAALLLSRLIAARTDLAIPARLGWTELHLAAGFVALASVLALLPALATLRRPVVDSLRGS</sequence>
<keyword evidence="4 6" id="KW-1133">Transmembrane helix</keyword>
<reference evidence="8 9" key="1">
    <citation type="journal article" date="2015" name="Int. J. Syst. Evol. Microbiol.">
        <title>Aestuariivita atlantica sp. nov., isolated from deep sea sediment of the Atlantic Ocean.</title>
        <authorList>
            <person name="Li G."/>
            <person name="Lai Q."/>
            <person name="Du Y."/>
            <person name="Liu X."/>
            <person name="Sun F."/>
            <person name="Shao Z."/>
        </authorList>
    </citation>
    <scope>NUCLEOTIDE SEQUENCE [LARGE SCALE GENOMIC DNA]</scope>
    <source>
        <strain evidence="8 9">22II-S11-z3</strain>
    </source>
</reference>
<feature type="transmembrane region" description="Helical" evidence="6">
    <location>
        <begin position="49"/>
        <end position="71"/>
    </location>
</feature>